<accession>A0ABM7YDK5</accession>
<gene>
    <name evidence="3" type="ORF">MTTB_15290</name>
</gene>
<protein>
    <recommendedName>
        <fullName evidence="5">Molecular chaperone DnaJ</fullName>
    </recommendedName>
</protein>
<evidence type="ECO:0000313" key="3">
    <source>
        <dbReference type="EMBL" id="BDH80150.1"/>
    </source>
</evidence>
<dbReference type="SUPFAM" id="SSF57938">
    <property type="entry name" value="DnaJ/Hsp40 cysteine-rich domain"/>
    <property type="match status" value="1"/>
</dbReference>
<evidence type="ECO:0000256" key="1">
    <source>
        <dbReference type="SAM" id="MobiDB-lite"/>
    </source>
</evidence>
<proteinExistence type="predicted"/>
<feature type="transmembrane region" description="Helical" evidence="2">
    <location>
        <begin position="6"/>
        <end position="23"/>
    </location>
</feature>
<dbReference type="RefSeq" id="WP_248564441.1">
    <property type="nucleotide sequence ID" value="NZ_AP025698.1"/>
</dbReference>
<name>A0ABM7YDK5_9EURY</name>
<sequence>MNTEYLIIGLVILAGLTVGYTFFQEASQNNIKFNEISIDTNKSVPTDQGGSSGHGTSSDQGNNPTHRTSSDQGNNPSQGNICPTCGGSGYVNEHVDENGRIVVDMCPTCGGSGHL</sequence>
<reference evidence="3 4" key="1">
    <citation type="submission" date="2022-04" db="EMBL/GenBank/DDBJ databases">
        <title>Complete genome of Methanothermobacter tenebrarum strain RMAS.</title>
        <authorList>
            <person name="Nakamura K."/>
            <person name="Oshima K."/>
            <person name="Hattori M."/>
            <person name="Kamagata Y."/>
            <person name="Takamizawa K."/>
        </authorList>
    </citation>
    <scope>NUCLEOTIDE SEQUENCE [LARGE SCALE GENOMIC DNA]</scope>
    <source>
        <strain evidence="3 4">RMAS</strain>
    </source>
</reference>
<keyword evidence="2" id="KW-0472">Membrane</keyword>
<dbReference type="Gene3D" id="6.20.20.10">
    <property type="match status" value="1"/>
</dbReference>
<feature type="compositionally biased region" description="Polar residues" evidence="1">
    <location>
        <begin position="40"/>
        <end position="81"/>
    </location>
</feature>
<dbReference type="EMBL" id="AP025698">
    <property type="protein sequence ID" value="BDH80150.1"/>
    <property type="molecule type" value="Genomic_DNA"/>
</dbReference>
<keyword evidence="2" id="KW-1133">Transmembrane helix</keyword>
<dbReference type="Proteomes" id="UP000831817">
    <property type="component" value="Chromosome"/>
</dbReference>
<dbReference type="InterPro" id="IPR036410">
    <property type="entry name" value="HSP_DnaJ_Cys-rich_dom_sf"/>
</dbReference>
<keyword evidence="4" id="KW-1185">Reference proteome</keyword>
<evidence type="ECO:0000313" key="4">
    <source>
        <dbReference type="Proteomes" id="UP000831817"/>
    </source>
</evidence>
<dbReference type="GeneID" id="71966060"/>
<organism evidence="3 4">
    <name type="scientific">Methanothermobacter tenebrarum</name>
    <dbReference type="NCBI Taxonomy" id="680118"/>
    <lineage>
        <taxon>Archaea</taxon>
        <taxon>Methanobacteriati</taxon>
        <taxon>Methanobacteriota</taxon>
        <taxon>Methanomada group</taxon>
        <taxon>Methanobacteria</taxon>
        <taxon>Methanobacteriales</taxon>
        <taxon>Methanobacteriaceae</taxon>
        <taxon>Methanothermobacter</taxon>
    </lineage>
</organism>
<keyword evidence="2" id="KW-0812">Transmembrane</keyword>
<evidence type="ECO:0008006" key="5">
    <source>
        <dbReference type="Google" id="ProtNLM"/>
    </source>
</evidence>
<feature type="region of interest" description="Disordered" evidence="1">
    <location>
        <begin position="40"/>
        <end position="82"/>
    </location>
</feature>
<evidence type="ECO:0000256" key="2">
    <source>
        <dbReference type="SAM" id="Phobius"/>
    </source>
</evidence>